<feature type="compositionally biased region" description="Basic residues" evidence="1">
    <location>
        <begin position="128"/>
        <end position="146"/>
    </location>
</feature>
<dbReference type="OrthoDB" id="5430111at2759"/>
<dbReference type="EMBL" id="WJXW01000002">
    <property type="protein sequence ID" value="KAF9739560.1"/>
    <property type="molecule type" value="Genomic_DNA"/>
</dbReference>
<evidence type="ECO:0000313" key="3">
    <source>
        <dbReference type="Proteomes" id="UP000756921"/>
    </source>
</evidence>
<feature type="region of interest" description="Disordered" evidence="1">
    <location>
        <begin position="1"/>
        <end position="42"/>
    </location>
</feature>
<evidence type="ECO:0000313" key="2">
    <source>
        <dbReference type="EMBL" id="KAF9739560.1"/>
    </source>
</evidence>
<keyword evidence="3" id="KW-1185">Reference proteome</keyword>
<gene>
    <name evidence="2" type="ORF">PMIN01_02194</name>
</gene>
<sequence>MPPALSDYESDRDDATATSSERENSPPRTRKRGGLLSGLDAGNIITPDEVTFFTAEDNKPRSSYLIRGPARGARSNDLAYDQRYHPMDEYIRPSQAAKRRAEHGIEDNSSVHSVESDSDTDAEDQPQRKKRKLNKVITRGTRRSSRRTNHDVLYNMQIHPQDSQLEQMVGNTVDETAEENAEMISIGSSEAAEEEDQRVVLGITGKSPLSLFKYTFYRFDVSPLRVYRSVATSFSNTHADEASSSDISSPLRSTPLSTVSTTNEVQQSLSSDSHTNRSAYPSVESTPFAIYESFHTQFTNKAASPASLSYEHGDKSPNIIDQYLHSKMFDGPSDQFGVPTRLHVQVGDMDSDSVLSSDIDPVTSE</sequence>
<evidence type="ECO:0000256" key="1">
    <source>
        <dbReference type="SAM" id="MobiDB-lite"/>
    </source>
</evidence>
<proteinExistence type="predicted"/>
<feature type="region of interest" description="Disordered" evidence="1">
    <location>
        <begin position="237"/>
        <end position="280"/>
    </location>
</feature>
<feature type="region of interest" description="Disordered" evidence="1">
    <location>
        <begin position="94"/>
        <end position="146"/>
    </location>
</feature>
<dbReference type="Proteomes" id="UP000756921">
    <property type="component" value="Unassembled WGS sequence"/>
</dbReference>
<accession>A0A9P6GR09</accession>
<protein>
    <submittedName>
        <fullName evidence="2">Uncharacterized protein</fullName>
    </submittedName>
</protein>
<comment type="caution">
    <text evidence="2">The sequence shown here is derived from an EMBL/GenBank/DDBJ whole genome shotgun (WGS) entry which is preliminary data.</text>
</comment>
<reference evidence="2" key="1">
    <citation type="journal article" date="2020" name="Mol. Plant Microbe Interact.">
        <title>Genome Sequence of the Biocontrol Agent Coniothyrium minitans strain Conio (IMI 134523).</title>
        <authorList>
            <person name="Patel D."/>
            <person name="Shittu T.A."/>
            <person name="Baroncelli R."/>
            <person name="Muthumeenakshi S."/>
            <person name="Osborne T.H."/>
            <person name="Janganan T.K."/>
            <person name="Sreenivasaprasad S."/>
        </authorList>
    </citation>
    <scope>NUCLEOTIDE SEQUENCE</scope>
    <source>
        <strain evidence="2">Conio</strain>
    </source>
</reference>
<organism evidence="2 3">
    <name type="scientific">Paraphaeosphaeria minitans</name>
    <dbReference type="NCBI Taxonomy" id="565426"/>
    <lineage>
        <taxon>Eukaryota</taxon>
        <taxon>Fungi</taxon>
        <taxon>Dikarya</taxon>
        <taxon>Ascomycota</taxon>
        <taxon>Pezizomycotina</taxon>
        <taxon>Dothideomycetes</taxon>
        <taxon>Pleosporomycetidae</taxon>
        <taxon>Pleosporales</taxon>
        <taxon>Massarineae</taxon>
        <taxon>Didymosphaeriaceae</taxon>
        <taxon>Paraphaeosphaeria</taxon>
    </lineage>
</organism>
<name>A0A9P6GR09_9PLEO</name>
<dbReference type="AlphaFoldDB" id="A0A9P6GR09"/>